<protein>
    <recommendedName>
        <fullName evidence="4">Molecular chaperone DnaJ</fullName>
    </recommendedName>
</protein>
<gene>
    <name evidence="2" type="ORF">SAMN04487963_1966</name>
</gene>
<evidence type="ECO:0000256" key="1">
    <source>
        <dbReference type="SAM" id="Phobius"/>
    </source>
</evidence>
<reference evidence="3" key="1">
    <citation type="submission" date="2016-10" db="EMBL/GenBank/DDBJ databases">
        <authorList>
            <person name="Varghese N."/>
            <person name="Submissions S."/>
        </authorList>
    </citation>
    <scope>NUCLEOTIDE SEQUENCE [LARGE SCALE GENOMIC DNA]</scope>
    <source>
        <strain evidence="3">CGMCC 1.7061</strain>
    </source>
</reference>
<feature type="transmembrane region" description="Helical" evidence="1">
    <location>
        <begin position="199"/>
        <end position="220"/>
    </location>
</feature>
<dbReference type="AlphaFoldDB" id="A0A1I4PEX8"/>
<name>A0A1I4PEX8_9GAMM</name>
<dbReference type="Proteomes" id="UP000198519">
    <property type="component" value="Unassembled WGS sequence"/>
</dbReference>
<evidence type="ECO:0008006" key="4">
    <source>
        <dbReference type="Google" id="ProtNLM"/>
    </source>
</evidence>
<dbReference type="EMBL" id="FOUE01000002">
    <property type="protein sequence ID" value="SFM26066.1"/>
    <property type="molecule type" value="Genomic_DNA"/>
</dbReference>
<sequence>MSCWDVLGIEPTRNASAIQDAYSQQVKFANQDEAEALQRALNEALAEAGFDQPAAVGRSEAVPVQQADESNVDAALSAQEHQIVREVVLQVRALLNDPVRASDVAVWRAVLTEPPADQQAMKVELGAQLEGQLRPMAKQGGLPTDVAGFLGHWFGWEELSPSADSVAQPGQQGVRGDLGTAEEELDPVSAAERESMKSFWPAVIGWIVGLVVLTSLFSTITGQ</sequence>
<proteinExistence type="predicted"/>
<evidence type="ECO:0000313" key="2">
    <source>
        <dbReference type="EMBL" id="SFM26066.1"/>
    </source>
</evidence>
<dbReference type="STRING" id="488535.SAMN04487963_1966"/>
<keyword evidence="1" id="KW-0472">Membrane</keyword>
<dbReference type="OrthoDB" id="5524449at2"/>
<dbReference type="RefSeq" id="WP_092021966.1">
    <property type="nucleotide sequence ID" value="NZ_FOUE01000002.1"/>
</dbReference>
<keyword evidence="1" id="KW-1133">Transmembrane helix</keyword>
<keyword evidence="3" id="KW-1185">Reference proteome</keyword>
<evidence type="ECO:0000313" key="3">
    <source>
        <dbReference type="Proteomes" id="UP000198519"/>
    </source>
</evidence>
<keyword evidence="1" id="KW-0812">Transmembrane</keyword>
<organism evidence="2 3">
    <name type="scientific">Marinobacter zhejiangensis</name>
    <dbReference type="NCBI Taxonomy" id="488535"/>
    <lineage>
        <taxon>Bacteria</taxon>
        <taxon>Pseudomonadati</taxon>
        <taxon>Pseudomonadota</taxon>
        <taxon>Gammaproteobacteria</taxon>
        <taxon>Pseudomonadales</taxon>
        <taxon>Marinobacteraceae</taxon>
        <taxon>Marinobacter</taxon>
    </lineage>
</organism>
<accession>A0A1I4PEX8</accession>